<evidence type="ECO:0000256" key="1">
    <source>
        <dbReference type="SAM" id="MobiDB-lite"/>
    </source>
</evidence>
<dbReference type="AlphaFoldDB" id="Q4SE86"/>
<feature type="region of interest" description="Disordered" evidence="1">
    <location>
        <begin position="248"/>
        <end position="295"/>
    </location>
</feature>
<proteinExistence type="predicted"/>
<feature type="compositionally biased region" description="Low complexity" evidence="1">
    <location>
        <begin position="248"/>
        <end position="263"/>
    </location>
</feature>
<comment type="caution">
    <text evidence="3">The sequence shown here is derived from an EMBL/GenBank/DDBJ whole genome shotgun (WGS) entry which is preliminary data.</text>
</comment>
<dbReference type="GO" id="GO:0005634">
    <property type="term" value="C:nucleus"/>
    <property type="evidence" value="ECO:0007669"/>
    <property type="project" value="InterPro"/>
</dbReference>
<dbReference type="PANTHER" id="PTHR21556">
    <property type="entry name" value="TRESLIN"/>
    <property type="match status" value="1"/>
</dbReference>
<feature type="non-terminal residue" evidence="3">
    <location>
        <position position="467"/>
    </location>
</feature>
<reference evidence="3" key="1">
    <citation type="journal article" date="2004" name="Nature">
        <title>Genome duplication in the teleost fish Tetraodon nigroviridis reveals the early vertebrate proto-karyotype.</title>
        <authorList>
            <person name="Jaillon O."/>
            <person name="Aury J.-M."/>
            <person name="Brunet F."/>
            <person name="Petit J.-L."/>
            <person name="Stange-Thomann N."/>
            <person name="Mauceli E."/>
            <person name="Bouneau L."/>
            <person name="Fischer C."/>
            <person name="Ozouf-Costaz C."/>
            <person name="Bernot A."/>
            <person name="Nicaud S."/>
            <person name="Jaffe D."/>
            <person name="Fisher S."/>
            <person name="Lutfalla G."/>
            <person name="Dossat C."/>
            <person name="Segurens B."/>
            <person name="Dasilva C."/>
            <person name="Salanoubat M."/>
            <person name="Levy M."/>
            <person name="Boudet N."/>
            <person name="Castellano S."/>
            <person name="Anthouard V."/>
            <person name="Jubin C."/>
            <person name="Castelli V."/>
            <person name="Katinka M."/>
            <person name="Vacherie B."/>
            <person name="Biemont C."/>
            <person name="Skalli Z."/>
            <person name="Cattolico L."/>
            <person name="Poulain J."/>
            <person name="De Berardinis V."/>
            <person name="Cruaud C."/>
            <person name="Duprat S."/>
            <person name="Brottier P."/>
            <person name="Coutanceau J.-P."/>
            <person name="Gouzy J."/>
            <person name="Parra G."/>
            <person name="Lardier G."/>
            <person name="Chapple C."/>
            <person name="McKernan K.J."/>
            <person name="McEwan P."/>
            <person name="Bosak S."/>
            <person name="Kellis M."/>
            <person name="Volff J.-N."/>
            <person name="Guigo R."/>
            <person name="Zody M.C."/>
            <person name="Mesirov J."/>
            <person name="Lindblad-Toh K."/>
            <person name="Birren B."/>
            <person name="Nusbaum C."/>
            <person name="Kahn D."/>
            <person name="Robinson-Rechavi M."/>
            <person name="Laudet V."/>
            <person name="Schachter V."/>
            <person name="Quetier F."/>
            <person name="Saurin W."/>
            <person name="Scarpelli C."/>
            <person name="Wincker P."/>
            <person name="Lander E.S."/>
            <person name="Weissenbach J."/>
            <person name="Roest Crollius H."/>
        </authorList>
    </citation>
    <scope>NUCLEOTIDE SEQUENCE [LARGE SCALE GENOMIC DNA]</scope>
</reference>
<evidence type="ECO:0000259" key="2">
    <source>
        <dbReference type="Pfam" id="PF21855"/>
    </source>
</evidence>
<dbReference type="GO" id="GO:0006260">
    <property type="term" value="P:DNA replication"/>
    <property type="evidence" value="ECO:0007669"/>
    <property type="project" value="InterPro"/>
</dbReference>
<feature type="compositionally biased region" description="Low complexity" evidence="1">
    <location>
        <begin position="61"/>
        <end position="73"/>
    </location>
</feature>
<dbReference type="InterPro" id="IPR026153">
    <property type="entry name" value="Treslin"/>
</dbReference>
<feature type="compositionally biased region" description="Low complexity" evidence="1">
    <location>
        <begin position="36"/>
        <end position="49"/>
    </location>
</feature>
<evidence type="ECO:0000313" key="3">
    <source>
        <dbReference type="EMBL" id="CAG01046.1"/>
    </source>
</evidence>
<dbReference type="GO" id="GO:0007095">
    <property type="term" value="P:mitotic G2 DNA damage checkpoint signaling"/>
    <property type="evidence" value="ECO:0007669"/>
    <property type="project" value="TreeGrafter"/>
</dbReference>
<feature type="region of interest" description="Disordered" evidence="1">
    <location>
        <begin position="435"/>
        <end position="467"/>
    </location>
</feature>
<dbReference type="GO" id="GO:0010212">
    <property type="term" value="P:response to ionizing radiation"/>
    <property type="evidence" value="ECO:0007669"/>
    <property type="project" value="InterPro"/>
</dbReference>
<reference evidence="3" key="2">
    <citation type="submission" date="2004-02" db="EMBL/GenBank/DDBJ databases">
        <authorList>
            <consortium name="Genoscope"/>
            <consortium name="Whitehead Institute Centre for Genome Research"/>
        </authorList>
    </citation>
    <scope>NUCLEOTIDE SEQUENCE</scope>
</reference>
<name>Q4SE86_TETNG</name>
<dbReference type="KEGG" id="tng:GSTEN00019675G001"/>
<dbReference type="EMBL" id="CAAE01014625">
    <property type="protein sequence ID" value="CAG01046.1"/>
    <property type="molecule type" value="Genomic_DNA"/>
</dbReference>
<dbReference type="PANTHER" id="PTHR21556:SF2">
    <property type="entry name" value="TRESLIN"/>
    <property type="match status" value="1"/>
</dbReference>
<accession>Q4SE86</accession>
<dbReference type="GO" id="GO:0003682">
    <property type="term" value="F:chromatin binding"/>
    <property type="evidence" value="ECO:0007669"/>
    <property type="project" value="TreeGrafter"/>
</dbReference>
<feature type="region of interest" description="Disordered" evidence="1">
    <location>
        <begin position="33"/>
        <end position="73"/>
    </location>
</feature>
<dbReference type="InterPro" id="IPR053920">
    <property type="entry name" value="Treslin_STD"/>
</dbReference>
<feature type="region of interest" description="Disordered" evidence="1">
    <location>
        <begin position="312"/>
        <end position="337"/>
    </location>
</feature>
<feature type="compositionally biased region" description="Basic residues" evidence="1">
    <location>
        <begin position="436"/>
        <end position="447"/>
    </location>
</feature>
<organism evidence="3">
    <name type="scientific">Tetraodon nigroviridis</name>
    <name type="common">Spotted green pufferfish</name>
    <name type="synonym">Chelonodon nigroviridis</name>
    <dbReference type="NCBI Taxonomy" id="99883"/>
    <lineage>
        <taxon>Eukaryota</taxon>
        <taxon>Metazoa</taxon>
        <taxon>Chordata</taxon>
        <taxon>Craniata</taxon>
        <taxon>Vertebrata</taxon>
        <taxon>Euteleostomi</taxon>
        <taxon>Actinopterygii</taxon>
        <taxon>Neopterygii</taxon>
        <taxon>Teleostei</taxon>
        <taxon>Neoteleostei</taxon>
        <taxon>Acanthomorphata</taxon>
        <taxon>Eupercaria</taxon>
        <taxon>Tetraodontiformes</taxon>
        <taxon>Tetradontoidea</taxon>
        <taxon>Tetraodontidae</taxon>
        <taxon>Tetraodon</taxon>
    </lineage>
</organism>
<protein>
    <submittedName>
        <fullName evidence="3">(spotted green pufferfish) hypothetical protein</fullName>
    </submittedName>
</protein>
<dbReference type="GO" id="GO:0030174">
    <property type="term" value="P:regulation of DNA-templated DNA replication initiation"/>
    <property type="evidence" value="ECO:0007669"/>
    <property type="project" value="TreeGrafter"/>
</dbReference>
<dbReference type="Pfam" id="PF21855">
    <property type="entry name" value="Treslin_STD"/>
    <property type="match status" value="1"/>
</dbReference>
<sequence>AGGAQRTPVKQKMRSMSRSLQMVNVARLNVKALKSQPEAEQPEAPQGAARRCSERKKRGEAPAARRCSRPSAPEGFSSEAALLAHLSSAYDSALSGSQPGLPAAAQLLLSAVKAFFGTEQVRVAAFVQQHLLRSSRRVRQVSSADSKVRECQLQVLLRLELCALSSPELDTEQASEEVADLLRIISLTQDPVCLTRFLQDHVLPGFLAAVPRVLAQVYHSLGTQLPEALLALLPADFFSDESVSKDSVSPSASASVSSPASEAGNQLQSLRDRSAHRRKEVGAAGGGLGAGQTGGVEGLSLLPSVRSSALTRHRSMTESSQSLRQIEMPQRTSRAARSRVCSAAEATKEETQGRTWSCASPSAAGGPRLQRLCCSSTEVTKVRRNLFNQEVASPSKKAKMPRSRSVSALEGLRRKRCQDQHRLLTRTVCETPLHKQVSKRLLQRQRMGRSSVPAEEEGVVEESPVKP</sequence>
<dbReference type="GO" id="GO:0033314">
    <property type="term" value="P:mitotic DNA replication checkpoint signaling"/>
    <property type="evidence" value="ECO:0007669"/>
    <property type="project" value="InterPro"/>
</dbReference>
<feature type="non-terminal residue" evidence="3">
    <location>
        <position position="1"/>
    </location>
</feature>
<gene>
    <name evidence="3" type="ORF">GSTENG00019675001</name>
</gene>
<feature type="compositionally biased region" description="Gly residues" evidence="1">
    <location>
        <begin position="283"/>
        <end position="295"/>
    </location>
</feature>
<feature type="domain" description="Treslin STD" evidence="2">
    <location>
        <begin position="82"/>
        <end position="221"/>
    </location>
</feature>
<dbReference type="OrthoDB" id="5812172at2759"/>